<accession>A0ABD1ULM3</accession>
<dbReference type="Proteomes" id="UP001604336">
    <property type="component" value="Unassembled WGS sequence"/>
</dbReference>
<feature type="compositionally biased region" description="Low complexity" evidence="1">
    <location>
        <begin position="78"/>
        <end position="87"/>
    </location>
</feature>
<dbReference type="EMBL" id="JBFOLK010000003">
    <property type="protein sequence ID" value="KAL2525956.1"/>
    <property type="molecule type" value="Genomic_DNA"/>
</dbReference>
<feature type="region of interest" description="Disordered" evidence="1">
    <location>
        <begin position="36"/>
        <end position="87"/>
    </location>
</feature>
<comment type="caution">
    <text evidence="2">The sequence shown here is derived from an EMBL/GenBank/DDBJ whole genome shotgun (WGS) entry which is preliminary data.</text>
</comment>
<reference evidence="3" key="1">
    <citation type="submission" date="2024-07" db="EMBL/GenBank/DDBJ databases">
        <title>Two chromosome-level genome assemblies of Korean endemic species Abeliophyllum distichum and Forsythia ovata (Oleaceae).</title>
        <authorList>
            <person name="Jang H."/>
        </authorList>
    </citation>
    <scope>NUCLEOTIDE SEQUENCE [LARGE SCALE GENOMIC DNA]</scope>
</reference>
<protein>
    <submittedName>
        <fullName evidence="2">Berberine bridge enzyme-like 13</fullName>
    </submittedName>
</protein>
<organism evidence="2 3">
    <name type="scientific">Abeliophyllum distichum</name>
    <dbReference type="NCBI Taxonomy" id="126358"/>
    <lineage>
        <taxon>Eukaryota</taxon>
        <taxon>Viridiplantae</taxon>
        <taxon>Streptophyta</taxon>
        <taxon>Embryophyta</taxon>
        <taxon>Tracheophyta</taxon>
        <taxon>Spermatophyta</taxon>
        <taxon>Magnoliopsida</taxon>
        <taxon>eudicotyledons</taxon>
        <taxon>Gunneridae</taxon>
        <taxon>Pentapetalae</taxon>
        <taxon>asterids</taxon>
        <taxon>lamiids</taxon>
        <taxon>Lamiales</taxon>
        <taxon>Oleaceae</taxon>
        <taxon>Forsythieae</taxon>
        <taxon>Abeliophyllum</taxon>
    </lineage>
</organism>
<evidence type="ECO:0000313" key="3">
    <source>
        <dbReference type="Proteomes" id="UP001604336"/>
    </source>
</evidence>
<evidence type="ECO:0000313" key="2">
    <source>
        <dbReference type="EMBL" id="KAL2525956.1"/>
    </source>
</evidence>
<keyword evidence="3" id="KW-1185">Reference proteome</keyword>
<name>A0ABD1ULM3_9LAMI</name>
<gene>
    <name evidence="2" type="ORF">Adt_11010</name>
</gene>
<feature type="compositionally biased region" description="Basic and acidic residues" evidence="1">
    <location>
        <begin position="54"/>
        <end position="66"/>
    </location>
</feature>
<dbReference type="AlphaFoldDB" id="A0ABD1ULM3"/>
<sequence>MNDEIFISQKPTDTINLSTLIRMKIVKEQGQWVAKTKGCDTESTPSMLPFEGDGAMRDDSQDKEDAPPLSPPRDIPRSNFSSSSSGFTFSKDLYNLMNGRINSLTSTIYGLQNLVDGLTSLLQQVLASQQALNTRFDMVFPPSPHPEH</sequence>
<proteinExistence type="predicted"/>
<evidence type="ECO:0000256" key="1">
    <source>
        <dbReference type="SAM" id="MobiDB-lite"/>
    </source>
</evidence>